<dbReference type="GO" id="GO:0000783">
    <property type="term" value="C:nuclear telomere cap complex"/>
    <property type="evidence" value="ECO:0007669"/>
    <property type="project" value="TreeGrafter"/>
</dbReference>
<dbReference type="EMBL" id="JARKIB010000023">
    <property type="protein sequence ID" value="KAJ7766873.1"/>
    <property type="molecule type" value="Genomic_DNA"/>
</dbReference>
<comment type="subcellular location">
    <subcellularLocation>
        <location evidence="1">Chromosome</location>
        <location evidence="1">Telomere</location>
    </subcellularLocation>
</comment>
<reference evidence="7" key="1">
    <citation type="submission" date="2023-03" db="EMBL/GenBank/DDBJ databases">
        <title>Massive genome expansion in bonnet fungi (Mycena s.s.) driven by repeated elements and novel gene families across ecological guilds.</title>
        <authorList>
            <consortium name="Lawrence Berkeley National Laboratory"/>
            <person name="Harder C.B."/>
            <person name="Miyauchi S."/>
            <person name="Viragh M."/>
            <person name="Kuo A."/>
            <person name="Thoen E."/>
            <person name="Andreopoulos B."/>
            <person name="Lu D."/>
            <person name="Skrede I."/>
            <person name="Drula E."/>
            <person name="Henrissat B."/>
            <person name="Morin E."/>
            <person name="Kohler A."/>
            <person name="Barry K."/>
            <person name="LaButti K."/>
            <person name="Morin E."/>
            <person name="Salamov A."/>
            <person name="Lipzen A."/>
            <person name="Mereny Z."/>
            <person name="Hegedus B."/>
            <person name="Baldrian P."/>
            <person name="Stursova M."/>
            <person name="Weitz H."/>
            <person name="Taylor A."/>
            <person name="Grigoriev I.V."/>
            <person name="Nagy L.G."/>
            <person name="Martin F."/>
            <person name="Kauserud H."/>
        </authorList>
    </citation>
    <scope>NUCLEOTIDE SEQUENCE</scope>
    <source>
        <strain evidence="7">CBHHK182m</strain>
    </source>
</reference>
<keyword evidence="2" id="KW-0158">Chromosome</keyword>
<keyword evidence="4" id="KW-0238">DNA-binding</keyword>
<comment type="caution">
    <text evidence="7">The sequence shown here is derived from an EMBL/GenBank/DDBJ whole genome shotgun (WGS) entry which is preliminary data.</text>
</comment>
<feature type="domain" description="Telomeric single stranded DNA binding POT1/Cdc13" evidence="6">
    <location>
        <begin position="472"/>
        <end position="617"/>
    </location>
</feature>
<keyword evidence="8" id="KW-1185">Reference proteome</keyword>
<keyword evidence="3" id="KW-0779">Telomere</keyword>
<feature type="compositionally biased region" description="Polar residues" evidence="5">
    <location>
        <begin position="302"/>
        <end position="317"/>
    </location>
</feature>
<feature type="compositionally biased region" description="Low complexity" evidence="5">
    <location>
        <begin position="240"/>
        <end position="250"/>
    </location>
</feature>
<evidence type="ECO:0000259" key="6">
    <source>
        <dbReference type="Pfam" id="PF02765"/>
    </source>
</evidence>
<dbReference type="InterPro" id="IPR012340">
    <property type="entry name" value="NA-bd_OB-fold"/>
</dbReference>
<dbReference type="SUPFAM" id="SSF50249">
    <property type="entry name" value="Nucleic acid-binding proteins"/>
    <property type="match status" value="1"/>
</dbReference>
<dbReference type="AlphaFoldDB" id="A0AAD7JM26"/>
<dbReference type="GO" id="GO:0032210">
    <property type="term" value="P:regulation of telomere maintenance via telomerase"/>
    <property type="evidence" value="ECO:0007669"/>
    <property type="project" value="TreeGrafter"/>
</dbReference>
<evidence type="ECO:0000313" key="7">
    <source>
        <dbReference type="EMBL" id="KAJ7766873.1"/>
    </source>
</evidence>
<dbReference type="PANTHER" id="PTHR14513:SF0">
    <property type="entry name" value="PROTECTION OF TELOMERES PROTEIN 1"/>
    <property type="match status" value="1"/>
</dbReference>
<evidence type="ECO:0000256" key="3">
    <source>
        <dbReference type="ARBA" id="ARBA00022895"/>
    </source>
</evidence>
<feature type="compositionally biased region" description="Low complexity" evidence="5">
    <location>
        <begin position="402"/>
        <end position="415"/>
    </location>
</feature>
<evidence type="ECO:0000256" key="4">
    <source>
        <dbReference type="ARBA" id="ARBA00023125"/>
    </source>
</evidence>
<organism evidence="7 8">
    <name type="scientific">Mycena metata</name>
    <dbReference type="NCBI Taxonomy" id="1033252"/>
    <lineage>
        <taxon>Eukaryota</taxon>
        <taxon>Fungi</taxon>
        <taxon>Dikarya</taxon>
        <taxon>Basidiomycota</taxon>
        <taxon>Agaricomycotina</taxon>
        <taxon>Agaricomycetes</taxon>
        <taxon>Agaricomycetidae</taxon>
        <taxon>Agaricales</taxon>
        <taxon>Marasmiineae</taxon>
        <taxon>Mycenaceae</taxon>
        <taxon>Mycena</taxon>
    </lineage>
</organism>
<feature type="compositionally biased region" description="Low complexity" evidence="5">
    <location>
        <begin position="318"/>
        <end position="332"/>
    </location>
</feature>
<dbReference type="GO" id="GO:0010521">
    <property type="term" value="F:telomerase inhibitor activity"/>
    <property type="evidence" value="ECO:0007669"/>
    <property type="project" value="TreeGrafter"/>
</dbReference>
<feature type="compositionally biased region" description="Low complexity" evidence="5">
    <location>
        <begin position="435"/>
        <end position="444"/>
    </location>
</feature>
<feature type="compositionally biased region" description="Pro residues" evidence="5">
    <location>
        <begin position="420"/>
        <end position="434"/>
    </location>
</feature>
<feature type="compositionally biased region" description="Basic residues" evidence="5">
    <location>
        <begin position="344"/>
        <end position="358"/>
    </location>
</feature>
<dbReference type="Gene3D" id="2.40.50.140">
    <property type="entry name" value="Nucleic acid-binding proteins"/>
    <property type="match status" value="3"/>
</dbReference>
<dbReference type="GO" id="GO:0098505">
    <property type="term" value="F:G-rich strand telomeric DNA binding"/>
    <property type="evidence" value="ECO:0007669"/>
    <property type="project" value="TreeGrafter"/>
</dbReference>
<accession>A0AAD7JM26</accession>
<feature type="region of interest" description="Disordered" evidence="5">
    <location>
        <begin position="157"/>
        <end position="182"/>
    </location>
</feature>
<dbReference type="InterPro" id="IPR028389">
    <property type="entry name" value="POT1"/>
</dbReference>
<dbReference type="PANTHER" id="PTHR14513">
    <property type="entry name" value="PROTECTION OF TELOMERES 1"/>
    <property type="match status" value="1"/>
</dbReference>
<feature type="region of interest" description="Disordered" evidence="5">
    <location>
        <begin position="202"/>
        <end position="444"/>
    </location>
</feature>
<evidence type="ECO:0000256" key="1">
    <source>
        <dbReference type="ARBA" id="ARBA00004574"/>
    </source>
</evidence>
<evidence type="ECO:0000256" key="5">
    <source>
        <dbReference type="SAM" id="MobiDB-lite"/>
    </source>
</evidence>
<evidence type="ECO:0000313" key="8">
    <source>
        <dbReference type="Proteomes" id="UP001215598"/>
    </source>
</evidence>
<protein>
    <recommendedName>
        <fullName evidence="6">Telomeric single stranded DNA binding POT1/Cdc13 domain-containing protein</fullName>
    </recommendedName>
</protein>
<name>A0AAD7JM26_9AGAR</name>
<sequence length="1108" mass="122230">MKRAGDELERDSKRQKRDYRSLDSTAIFQDSTQEKNSSELLEWVPNEPGFISGTIAMRWRLASGNYRVKIQMFSTVHGEQQLEAVFSGNCAGELHRREVEFKLNSELLLSLDGAVKEKASGSKTTLPIVLKYADGVALQLKAPKQASSCLIDTWFRETPSEPPAEEPPQATPTPAPGDWFATPKANRLPVFAIPKSELMAVDEELSPSPPEKPASGRSIAPRKSAEQPQPDKPLNNIGNSSPIPTSQSSSRLARMVPSASADVFHPPKASAPKENPQKHRDVVAPALPKAARATTTSTSTSKLPNNHASTSKLPETTSAAAKPSAPRSPSGPDTAKESEPILNKKQRKYKKKQEKRKALKADQASVPAASTSTPSVPAYAKPPLVKPPSVHMERIPTANPTSIPSPQGPAPSSSSFRTPPADPVHIPAPQPPTPSSSVANPPSAVKPRLKVPWPCIALSEVKGGTHGWSTNSVIGVVTSYTSPTRTGKGDWTCCLHIVDPSNCDETFIPTRYEGLTINCFTPSYPQWLPTVAVGDIVILHQLRAKTGNDFMDVVVNGYGDKLKWAVYDHQKGEISHGDLGDAPQSARLGADGYGHQFSPFYHATAADSDYCSTLHEWWQGVSKKRREAMGTVHQIGAGPSLSHGPKRKHKLASESQPGEYIDCTVRVIHGYQTDGPYRLYCTDATRLDGARPYQISECPRSLVEFLFQIDMWDGANEVGLTMRPGEHYRLRNVLVKGGRDGYVEGKMSEAKIRKLDAEGEDAADAELKALISRLQPHDDADADVDDEVPLKLIAQMNEREFSNCVVELLHKDESQRAIYVSDYSSHPKIPVINDVWAHGLDRCVLKIMLFDQQVGKMKDFVVGQYYRIMDLRLRMNDKRELGSTLAGQESLICPLNPKSSSLEEWKQGLIERKNTLKSKNQTESFQQTAPRPIEISSPKNRRNLSTIKEVLESTKCPATFFVRARVVDFFPFHLREAFIRKCTKCNSPIPGNRLACHGCNDVEKKYVGVVCMLRLLIDDGEDRMKVSVSGKVPVLNGIEPTLLLDDPEAARHFSKHMRPLLNNLEAVHEGIVTNELVEPSTDTMITLIIDNWKGKGEELVYGLRDFEL</sequence>
<feature type="compositionally biased region" description="Low complexity" evidence="5">
    <location>
        <begin position="364"/>
        <end position="378"/>
    </location>
</feature>
<proteinExistence type="predicted"/>
<dbReference type="GO" id="GO:0016233">
    <property type="term" value="P:telomere capping"/>
    <property type="evidence" value="ECO:0007669"/>
    <property type="project" value="TreeGrafter"/>
</dbReference>
<feature type="compositionally biased region" description="Pro residues" evidence="5">
    <location>
        <begin position="160"/>
        <end position="175"/>
    </location>
</feature>
<dbReference type="Proteomes" id="UP001215598">
    <property type="component" value="Unassembled WGS sequence"/>
</dbReference>
<dbReference type="InterPro" id="IPR011564">
    <property type="entry name" value="Telomer_end-bd_POT1/Cdc13"/>
</dbReference>
<evidence type="ECO:0000256" key="2">
    <source>
        <dbReference type="ARBA" id="ARBA00022454"/>
    </source>
</evidence>
<dbReference type="Pfam" id="PF02765">
    <property type="entry name" value="POT1"/>
    <property type="match status" value="1"/>
</dbReference>
<gene>
    <name evidence="7" type="ORF">B0H16DRAFT_1522698</name>
</gene>